<keyword evidence="3" id="KW-1185">Reference proteome</keyword>
<dbReference type="RefSeq" id="WP_097126507.1">
    <property type="nucleotide sequence ID" value="NZ_OCNH01000002.1"/>
</dbReference>
<feature type="transmembrane region" description="Helical" evidence="1">
    <location>
        <begin position="110"/>
        <end position="127"/>
    </location>
</feature>
<evidence type="ECO:0000313" key="3">
    <source>
        <dbReference type="Proteomes" id="UP000219452"/>
    </source>
</evidence>
<gene>
    <name evidence="2" type="ORF">SAMN06269250_2900</name>
</gene>
<dbReference type="AlphaFoldDB" id="A0A286G096"/>
<evidence type="ECO:0000313" key="2">
    <source>
        <dbReference type="EMBL" id="SOD88950.1"/>
    </source>
</evidence>
<reference evidence="3" key="1">
    <citation type="submission" date="2017-09" db="EMBL/GenBank/DDBJ databases">
        <authorList>
            <person name="Varghese N."/>
            <person name="Submissions S."/>
        </authorList>
    </citation>
    <scope>NUCLEOTIDE SEQUENCE [LARGE SCALE GENOMIC DNA]</scope>
    <source>
        <strain evidence="3">DSM 29961</strain>
    </source>
</reference>
<protein>
    <submittedName>
        <fullName evidence="2">Uncharacterized protein</fullName>
    </submittedName>
</protein>
<keyword evidence="1" id="KW-1133">Transmembrane helix</keyword>
<dbReference type="EMBL" id="OCNH01000002">
    <property type="protein sequence ID" value="SOD88950.1"/>
    <property type="molecule type" value="Genomic_DNA"/>
</dbReference>
<keyword evidence="1" id="KW-0472">Membrane</keyword>
<sequence>MIPFLFDDKENKLLSKIEKANSSELMYWKLPNIVYPMFVIFLSLVCYFVFKPNDKFTWIAWVNIIFNGSLPMIALNRIGSMGINLFKYDKSKEKVFETDTGLLRVKIDEYSKILLIVIALFYIFQVIKGPFEFSWYLIVQIIISVLLIKFALKFSKCAYLLQDRLLERSLGDEIRDDAKEVKKGLSQKYGE</sequence>
<feature type="transmembrane region" description="Helical" evidence="1">
    <location>
        <begin position="133"/>
        <end position="152"/>
    </location>
</feature>
<dbReference type="OrthoDB" id="1494597at2"/>
<proteinExistence type="predicted"/>
<keyword evidence="1" id="KW-0812">Transmembrane</keyword>
<evidence type="ECO:0000256" key="1">
    <source>
        <dbReference type="SAM" id="Phobius"/>
    </source>
</evidence>
<name>A0A286G096_9BACT</name>
<accession>A0A286G096</accession>
<organism evidence="2 3">
    <name type="scientific">Spirosoma fluviale</name>
    <dbReference type="NCBI Taxonomy" id="1597977"/>
    <lineage>
        <taxon>Bacteria</taxon>
        <taxon>Pseudomonadati</taxon>
        <taxon>Bacteroidota</taxon>
        <taxon>Cytophagia</taxon>
        <taxon>Cytophagales</taxon>
        <taxon>Cytophagaceae</taxon>
        <taxon>Spirosoma</taxon>
    </lineage>
</organism>
<feature type="transmembrane region" description="Helical" evidence="1">
    <location>
        <begin position="33"/>
        <end position="50"/>
    </location>
</feature>
<dbReference type="Proteomes" id="UP000219452">
    <property type="component" value="Unassembled WGS sequence"/>
</dbReference>